<evidence type="ECO:0000313" key="8">
    <source>
        <dbReference type="Proteomes" id="UP000677537"/>
    </source>
</evidence>
<proteinExistence type="predicted"/>
<keyword evidence="8" id="KW-1185">Reference proteome</keyword>
<feature type="transmembrane region" description="Helical" evidence="6">
    <location>
        <begin position="79"/>
        <end position="99"/>
    </location>
</feature>
<accession>A0A940S6A1</accession>
<dbReference type="GO" id="GO:0044341">
    <property type="term" value="P:sodium-dependent phosphate transport"/>
    <property type="evidence" value="ECO:0007669"/>
    <property type="project" value="InterPro"/>
</dbReference>
<dbReference type="GO" id="GO:0005436">
    <property type="term" value="F:sodium:phosphate symporter activity"/>
    <property type="evidence" value="ECO:0007669"/>
    <property type="project" value="InterPro"/>
</dbReference>
<feature type="transmembrane region" description="Helical" evidence="6">
    <location>
        <begin position="177"/>
        <end position="199"/>
    </location>
</feature>
<evidence type="ECO:0000313" key="7">
    <source>
        <dbReference type="EMBL" id="MBP0491832.1"/>
    </source>
</evidence>
<organism evidence="7 8">
    <name type="scientific">Roseomonas indoligenes</name>
    <dbReference type="NCBI Taxonomy" id="2820811"/>
    <lineage>
        <taxon>Bacteria</taxon>
        <taxon>Pseudomonadati</taxon>
        <taxon>Pseudomonadota</taxon>
        <taxon>Alphaproteobacteria</taxon>
        <taxon>Acetobacterales</taxon>
        <taxon>Roseomonadaceae</taxon>
        <taxon>Roseomonas</taxon>
    </lineage>
</organism>
<name>A0A940S6A1_9PROT</name>
<evidence type="ECO:0000256" key="6">
    <source>
        <dbReference type="SAM" id="Phobius"/>
    </source>
</evidence>
<reference evidence="7" key="1">
    <citation type="submission" date="2021-03" db="EMBL/GenBank/DDBJ databases">
        <authorList>
            <person name="So Y."/>
        </authorList>
    </citation>
    <scope>NUCLEOTIDE SEQUENCE</scope>
    <source>
        <strain evidence="7">SG15</strain>
    </source>
</reference>
<evidence type="ECO:0000256" key="2">
    <source>
        <dbReference type="ARBA" id="ARBA00022475"/>
    </source>
</evidence>
<dbReference type="Proteomes" id="UP000677537">
    <property type="component" value="Unassembled WGS sequence"/>
</dbReference>
<dbReference type="Pfam" id="PF02690">
    <property type="entry name" value="Na_Pi_cotrans"/>
    <property type="match status" value="2"/>
</dbReference>
<evidence type="ECO:0000256" key="5">
    <source>
        <dbReference type="ARBA" id="ARBA00023136"/>
    </source>
</evidence>
<evidence type="ECO:0000256" key="3">
    <source>
        <dbReference type="ARBA" id="ARBA00022692"/>
    </source>
</evidence>
<feature type="transmembrane region" description="Helical" evidence="6">
    <location>
        <begin position="137"/>
        <end position="156"/>
    </location>
</feature>
<keyword evidence="4 6" id="KW-1133">Transmembrane helix</keyword>
<dbReference type="NCBIfam" id="NF037997">
    <property type="entry name" value="Na_Pi_symport"/>
    <property type="match status" value="1"/>
</dbReference>
<keyword evidence="2" id="KW-1003">Cell membrane</keyword>
<protein>
    <submittedName>
        <fullName evidence="7">Na/Pi cotransporter family protein</fullName>
    </submittedName>
</protein>
<keyword evidence="3 6" id="KW-0812">Transmembrane</keyword>
<comment type="caution">
    <text evidence="7">The sequence shown here is derived from an EMBL/GenBank/DDBJ whole genome shotgun (WGS) entry which is preliminary data.</text>
</comment>
<dbReference type="InterPro" id="IPR003841">
    <property type="entry name" value="Na/Pi_transpt"/>
</dbReference>
<evidence type="ECO:0000256" key="4">
    <source>
        <dbReference type="ARBA" id="ARBA00022989"/>
    </source>
</evidence>
<evidence type="ECO:0000256" key="1">
    <source>
        <dbReference type="ARBA" id="ARBA00004651"/>
    </source>
</evidence>
<dbReference type="RefSeq" id="WP_209370739.1">
    <property type="nucleotide sequence ID" value="NZ_JAGIZA010000002.1"/>
</dbReference>
<dbReference type="GO" id="GO:0005886">
    <property type="term" value="C:plasma membrane"/>
    <property type="evidence" value="ECO:0007669"/>
    <property type="project" value="UniProtKB-SubCell"/>
</dbReference>
<feature type="transmembrane region" description="Helical" evidence="6">
    <location>
        <begin position="245"/>
        <end position="264"/>
    </location>
</feature>
<sequence>MDLIATLLGGLGLFLAGVRGLGSALQGMAGRRLRIAVARATRGGLSAALTGAALGALTQSSNAVTFIAASMVQAGLLPLARALPVVAWCNLGTVVLVLAASLDLRLAALWLIGVAGCAATLGRGGGGRWKAVLEATFQLGLLFLGLAILKSGAAPLRDAEALRGAMELAGHALLPPFLLGTAIALVAQSSSTVTILAIALAEVGLLDGAQAGMAVCGASLGSGLSVLLLAGGLRGAARRLATFQALFKAAGAVLLAVPFIVWHFGPGLPVPFAEADLPHRLGCLFVALQLVPALLLPLITPYLPKLLERLSPTTPEETLAQPKFLYDQALDDVPTALDLAGQEQARLFGRLPWLLDGVREEGRGGADRATVSATGEAMERRIAAFLEEALARCPREELGRAVALQNLNGVLSPLREAAEGLAVALEAASRRDAGDPVHALAAPLAEALHLLLTELQEAALSGDGGDAGTLAELAADRSAMMDGLRRRIARAGADMPPEGVDLLFRVTALFERAVWLIRRAALLLPPARSGWAVPAEDEDEGA</sequence>
<keyword evidence="5 6" id="KW-0472">Membrane</keyword>
<feature type="transmembrane region" description="Helical" evidence="6">
    <location>
        <begin position="211"/>
        <end position="233"/>
    </location>
</feature>
<feature type="transmembrane region" description="Helical" evidence="6">
    <location>
        <begin position="284"/>
        <end position="303"/>
    </location>
</feature>
<dbReference type="PANTHER" id="PTHR10010">
    <property type="entry name" value="SOLUTE CARRIER FAMILY 34 SODIUM PHOSPHATE , MEMBER 2-RELATED"/>
    <property type="match status" value="1"/>
</dbReference>
<dbReference type="PANTHER" id="PTHR10010:SF46">
    <property type="entry name" value="SODIUM-DEPENDENT PHOSPHATE TRANSPORT PROTEIN 2B"/>
    <property type="match status" value="1"/>
</dbReference>
<dbReference type="AlphaFoldDB" id="A0A940S6A1"/>
<comment type="subcellular location">
    <subcellularLocation>
        <location evidence="1">Cell membrane</location>
        <topology evidence="1">Multi-pass membrane protein</topology>
    </subcellularLocation>
</comment>
<dbReference type="EMBL" id="JAGIZA010000002">
    <property type="protein sequence ID" value="MBP0491832.1"/>
    <property type="molecule type" value="Genomic_DNA"/>
</dbReference>
<gene>
    <name evidence="7" type="ORF">J5Y10_03470</name>
</gene>
<feature type="transmembrane region" description="Helical" evidence="6">
    <location>
        <begin position="106"/>
        <end position="125"/>
    </location>
</feature>